<dbReference type="InterPro" id="IPR026444">
    <property type="entry name" value="Secre_tail"/>
</dbReference>
<organism evidence="1 2">
    <name type="scientific">Pelobium manganitolerans</name>
    <dbReference type="NCBI Taxonomy" id="1842495"/>
    <lineage>
        <taxon>Bacteria</taxon>
        <taxon>Pseudomonadati</taxon>
        <taxon>Bacteroidota</taxon>
        <taxon>Sphingobacteriia</taxon>
        <taxon>Sphingobacteriales</taxon>
        <taxon>Sphingobacteriaceae</taxon>
        <taxon>Pelobium</taxon>
    </lineage>
</organism>
<reference evidence="1 2" key="1">
    <citation type="submission" date="2016-07" db="EMBL/GenBank/DDBJ databases">
        <title>Genome of Pelobium manganitolerans.</title>
        <authorList>
            <person name="Wu S."/>
            <person name="Wang G."/>
        </authorList>
    </citation>
    <scope>NUCLEOTIDE SEQUENCE [LARGE SCALE GENOMIC DNA]</scope>
    <source>
        <strain evidence="1 2">YS-25</strain>
    </source>
</reference>
<dbReference type="AlphaFoldDB" id="A0A419S7X6"/>
<evidence type="ECO:0000313" key="1">
    <source>
        <dbReference type="EMBL" id="RKD17266.1"/>
    </source>
</evidence>
<gene>
    <name evidence="1" type="ORF">BCY91_03795</name>
</gene>
<dbReference type="Gene3D" id="2.60.40.10">
    <property type="entry name" value="Immunoglobulins"/>
    <property type="match status" value="1"/>
</dbReference>
<evidence type="ECO:0000313" key="2">
    <source>
        <dbReference type="Proteomes" id="UP000283433"/>
    </source>
</evidence>
<protein>
    <recommendedName>
        <fullName evidence="3">Secretion system C-terminal sorting domain-containing protein</fullName>
    </recommendedName>
</protein>
<keyword evidence="2" id="KW-1185">Reference proteome</keyword>
<proteinExistence type="predicted"/>
<dbReference type="NCBIfam" id="TIGR04183">
    <property type="entry name" value="Por_Secre_tail"/>
    <property type="match status" value="1"/>
</dbReference>
<sequence>MGLAAGSAQAQFSPYNRVINVDWNRGVSPANDTTANGVASKFYESPNNGNLSIVGRFFPNITDGRYILRALSYAPSTEFKLAGGLLSIKNANENKIAKVATYNIANADALVKFSFTLDLTNYTGDNAFIIAFGNIANGNTLTSSSSPFTTATTDVFGAFRVVKSGNLVTQFRRADGSGQTNTAVKLIKENASQTIEVFANSNATQQTYTYNAAPVIIPGNTYHIYVDGVKHAEDFPKVGTAYVAPTINAISFVQAGGAIVETTVLSNLQITYPSATLPVSLTSFSGKQENSGIRLNWATASELNNNHFELLRSANGKDFASITTIAGNGTSNQANTYSYLDRAPETGTNYYKLKQVDNDGKSTIHTQVVAVENALASNQTLSVFLGNNTLSAKFDASEQGNASISLTDLSGKKVLSKTFKADKGINNVDAEITGLAPGIYVATLLLNGGRTSIKVVKN</sequence>
<accession>A0A419S7X6</accession>
<dbReference type="EMBL" id="MBTA01000012">
    <property type="protein sequence ID" value="RKD17266.1"/>
    <property type="molecule type" value="Genomic_DNA"/>
</dbReference>
<dbReference type="InterPro" id="IPR013783">
    <property type="entry name" value="Ig-like_fold"/>
</dbReference>
<name>A0A419S7X6_9SPHI</name>
<dbReference type="Proteomes" id="UP000283433">
    <property type="component" value="Unassembled WGS sequence"/>
</dbReference>
<comment type="caution">
    <text evidence="1">The sequence shown here is derived from an EMBL/GenBank/DDBJ whole genome shotgun (WGS) entry which is preliminary data.</text>
</comment>
<evidence type="ECO:0008006" key="3">
    <source>
        <dbReference type="Google" id="ProtNLM"/>
    </source>
</evidence>